<gene>
    <name evidence="2" type="ORF">GIS00_17690</name>
</gene>
<dbReference type="AlphaFoldDB" id="A0A7K1FNW2"/>
<dbReference type="GO" id="GO:0016020">
    <property type="term" value="C:membrane"/>
    <property type="evidence" value="ECO:0007669"/>
    <property type="project" value="TreeGrafter"/>
</dbReference>
<dbReference type="Pfam" id="PF12697">
    <property type="entry name" value="Abhydrolase_6"/>
    <property type="match status" value="1"/>
</dbReference>
<evidence type="ECO:0000313" key="2">
    <source>
        <dbReference type="EMBL" id="MTD15770.1"/>
    </source>
</evidence>
<keyword evidence="2" id="KW-0378">Hydrolase</keyword>
<evidence type="ECO:0000259" key="1">
    <source>
        <dbReference type="Pfam" id="PF12697"/>
    </source>
</evidence>
<keyword evidence="3" id="KW-1185">Reference proteome</keyword>
<feature type="domain" description="AB hydrolase-1" evidence="1">
    <location>
        <begin position="10"/>
        <end position="222"/>
    </location>
</feature>
<dbReference type="Gene3D" id="3.40.50.1820">
    <property type="entry name" value="alpha/beta hydrolase"/>
    <property type="match status" value="1"/>
</dbReference>
<reference evidence="2 3" key="1">
    <citation type="submission" date="2019-11" db="EMBL/GenBank/DDBJ databases">
        <authorList>
            <person name="Jiang L.-Q."/>
        </authorList>
    </citation>
    <scope>NUCLEOTIDE SEQUENCE [LARGE SCALE GENOMIC DNA]</scope>
    <source>
        <strain evidence="2 3">YIM 132087</strain>
    </source>
</reference>
<name>A0A7K1FNW2_9ACTN</name>
<sequence length="240" mass="24924">MSAAPATPTVVLLHGWLCDATDMRPLAARLVPHLAVTVPDLPGHGARAALRSENPCTIADLADAVLRGLPGPGPLLVVGHSLGGAVALEIAARVPERMTGLVLLDTTWAVVPPAPEVIAAPLEGDGYFARRQALQHKRMDLHPAGTALPAADPGTAADIFRDLMTWPGPQRLRTAGCPVLAVFSGAHRAAAVTADQLPGVRARVLPDSGHWLMLERPDEVAALVLDLAADHRRPAVGAGA</sequence>
<organism evidence="2 3">
    <name type="scientific">Nakamurella alba</name>
    <dbReference type="NCBI Taxonomy" id="2665158"/>
    <lineage>
        <taxon>Bacteria</taxon>
        <taxon>Bacillati</taxon>
        <taxon>Actinomycetota</taxon>
        <taxon>Actinomycetes</taxon>
        <taxon>Nakamurellales</taxon>
        <taxon>Nakamurellaceae</taxon>
        <taxon>Nakamurella</taxon>
    </lineage>
</organism>
<dbReference type="InterPro" id="IPR029058">
    <property type="entry name" value="AB_hydrolase_fold"/>
</dbReference>
<proteinExistence type="predicted"/>
<comment type="caution">
    <text evidence="2">The sequence shown here is derived from an EMBL/GenBank/DDBJ whole genome shotgun (WGS) entry which is preliminary data.</text>
</comment>
<dbReference type="Proteomes" id="UP000460221">
    <property type="component" value="Unassembled WGS sequence"/>
</dbReference>
<dbReference type="SUPFAM" id="SSF53474">
    <property type="entry name" value="alpha/beta-Hydrolases"/>
    <property type="match status" value="1"/>
</dbReference>
<dbReference type="GO" id="GO:0047372">
    <property type="term" value="F:monoacylglycerol lipase activity"/>
    <property type="evidence" value="ECO:0007669"/>
    <property type="project" value="TreeGrafter"/>
</dbReference>
<dbReference type="InterPro" id="IPR000073">
    <property type="entry name" value="AB_hydrolase_1"/>
</dbReference>
<dbReference type="GO" id="GO:0046464">
    <property type="term" value="P:acylglycerol catabolic process"/>
    <property type="evidence" value="ECO:0007669"/>
    <property type="project" value="TreeGrafter"/>
</dbReference>
<dbReference type="EMBL" id="WLYK01000007">
    <property type="protein sequence ID" value="MTD15770.1"/>
    <property type="molecule type" value="Genomic_DNA"/>
</dbReference>
<dbReference type="PANTHER" id="PTHR43798:SF33">
    <property type="entry name" value="HYDROLASE, PUTATIVE (AFU_ORTHOLOGUE AFUA_2G14860)-RELATED"/>
    <property type="match status" value="1"/>
</dbReference>
<dbReference type="RefSeq" id="WP_154769789.1">
    <property type="nucleotide sequence ID" value="NZ_WLYK01000007.1"/>
</dbReference>
<dbReference type="InterPro" id="IPR050266">
    <property type="entry name" value="AB_hydrolase_sf"/>
</dbReference>
<dbReference type="PRINTS" id="PR00111">
    <property type="entry name" value="ABHYDROLASE"/>
</dbReference>
<evidence type="ECO:0000313" key="3">
    <source>
        <dbReference type="Proteomes" id="UP000460221"/>
    </source>
</evidence>
<accession>A0A7K1FNW2</accession>
<dbReference type="PANTHER" id="PTHR43798">
    <property type="entry name" value="MONOACYLGLYCEROL LIPASE"/>
    <property type="match status" value="1"/>
</dbReference>
<protein>
    <submittedName>
        <fullName evidence="2">Alpha/beta fold hydrolase</fullName>
    </submittedName>
</protein>